<feature type="domain" description="Activator of Hsp90 ATPase homologue 1/2-like C-terminal" evidence="2">
    <location>
        <begin position="14"/>
        <end position="161"/>
    </location>
</feature>
<dbReference type="EMBL" id="JBHSGF010000003">
    <property type="protein sequence ID" value="MFC4554692.1"/>
    <property type="molecule type" value="Genomic_DNA"/>
</dbReference>
<gene>
    <name evidence="3" type="ORF">ACFO3F_05475</name>
</gene>
<evidence type="ECO:0000313" key="3">
    <source>
        <dbReference type="EMBL" id="MFC4554692.1"/>
    </source>
</evidence>
<dbReference type="CDD" id="cd07814">
    <property type="entry name" value="SRPBCC_CalC_Aha1-like"/>
    <property type="match status" value="1"/>
</dbReference>
<dbReference type="InterPro" id="IPR023393">
    <property type="entry name" value="START-like_dom_sf"/>
</dbReference>
<protein>
    <submittedName>
        <fullName evidence="3">SRPBCC domain-containing protein</fullName>
    </submittedName>
</protein>
<dbReference type="InterPro" id="IPR013538">
    <property type="entry name" value="ASHA1/2-like_C"/>
</dbReference>
<dbReference type="Pfam" id="PF08327">
    <property type="entry name" value="AHSA1"/>
    <property type="match status" value="1"/>
</dbReference>
<reference evidence="4" key="1">
    <citation type="journal article" date="2019" name="Int. J. Syst. Evol. Microbiol.">
        <title>The Global Catalogue of Microorganisms (GCM) 10K type strain sequencing project: providing services to taxonomists for standard genome sequencing and annotation.</title>
        <authorList>
            <consortium name="The Broad Institute Genomics Platform"/>
            <consortium name="The Broad Institute Genome Sequencing Center for Infectious Disease"/>
            <person name="Wu L."/>
            <person name="Ma J."/>
        </authorList>
    </citation>
    <scope>NUCLEOTIDE SEQUENCE [LARGE SCALE GENOMIC DNA]</scope>
    <source>
        <strain evidence="4">JCM 3369</strain>
    </source>
</reference>
<evidence type="ECO:0000256" key="1">
    <source>
        <dbReference type="ARBA" id="ARBA00006817"/>
    </source>
</evidence>
<evidence type="ECO:0000313" key="4">
    <source>
        <dbReference type="Proteomes" id="UP001595955"/>
    </source>
</evidence>
<dbReference type="Gene3D" id="3.30.530.20">
    <property type="match status" value="1"/>
</dbReference>
<dbReference type="RefSeq" id="WP_244925305.1">
    <property type="nucleotide sequence ID" value="NZ_CP033325.1"/>
</dbReference>
<name>A0ABV9D7U6_9MICO</name>
<proteinExistence type="inferred from homology"/>
<comment type="similarity">
    <text evidence="1">Belongs to the AHA1 family.</text>
</comment>
<comment type="caution">
    <text evidence="3">The sequence shown here is derived from an EMBL/GenBank/DDBJ whole genome shotgun (WGS) entry which is preliminary data.</text>
</comment>
<evidence type="ECO:0000259" key="2">
    <source>
        <dbReference type="Pfam" id="PF08327"/>
    </source>
</evidence>
<keyword evidence="4" id="KW-1185">Reference proteome</keyword>
<dbReference type="SUPFAM" id="SSF55961">
    <property type="entry name" value="Bet v1-like"/>
    <property type="match status" value="1"/>
</dbReference>
<accession>A0ABV9D7U6</accession>
<sequence length="175" mass="19277">MAGTFDVEVSRDFAAPVERVWAAWTEPADLRRWWGPAGFTCPRAEADVRVGGRIAVTMRAPEEWGGFEQHSTWTITDLDAPRHLRYVFTFTDAAGTAITPEQAGIPAEGVPERGEHEVRLEDLGEGRTRLHMREAGYGTSESRDMSRAGLEQCLDKMAALVGRPDDGARDPGGHE</sequence>
<organism evidence="3 4">
    <name type="scientific">Georgenia faecalis</name>
    <dbReference type="NCBI Taxonomy" id="2483799"/>
    <lineage>
        <taxon>Bacteria</taxon>
        <taxon>Bacillati</taxon>
        <taxon>Actinomycetota</taxon>
        <taxon>Actinomycetes</taxon>
        <taxon>Micrococcales</taxon>
        <taxon>Bogoriellaceae</taxon>
        <taxon>Georgenia</taxon>
    </lineage>
</organism>
<dbReference type="Proteomes" id="UP001595955">
    <property type="component" value="Unassembled WGS sequence"/>
</dbReference>